<sequence>MLGVEFSKIETKPSQPVLFPWGRVFLGALVALGVNFNLSRSALADCLPADEAGSQEDFGMANESKENEQAWHTYIFGPTYLSEPSNSNGSID</sequence>
<dbReference type="EMBL" id="MFDF01000012">
    <property type="protein sequence ID" value="OGE35593.1"/>
    <property type="molecule type" value="Genomic_DNA"/>
</dbReference>
<dbReference type="AlphaFoldDB" id="A0A1F5K3N1"/>
<accession>A0A1F5K3N1</accession>
<evidence type="ECO:0000313" key="1">
    <source>
        <dbReference type="EMBL" id="OGE35593.1"/>
    </source>
</evidence>
<comment type="caution">
    <text evidence="1">The sequence shown here is derived from an EMBL/GenBank/DDBJ whole genome shotgun (WGS) entry which is preliminary data.</text>
</comment>
<gene>
    <name evidence="1" type="ORF">A3E66_02465</name>
</gene>
<organism evidence="1 2">
    <name type="scientific">Candidatus Daviesbacteria bacterium RIFCSPHIGHO2_12_FULL_37_16</name>
    <dbReference type="NCBI Taxonomy" id="1797778"/>
    <lineage>
        <taxon>Bacteria</taxon>
        <taxon>Candidatus Daviesiibacteriota</taxon>
    </lineage>
</organism>
<reference evidence="1 2" key="1">
    <citation type="journal article" date="2016" name="Nat. Commun.">
        <title>Thousands of microbial genomes shed light on interconnected biogeochemical processes in an aquifer system.</title>
        <authorList>
            <person name="Anantharaman K."/>
            <person name="Brown C.T."/>
            <person name="Hug L.A."/>
            <person name="Sharon I."/>
            <person name="Castelle C.J."/>
            <person name="Probst A.J."/>
            <person name="Thomas B.C."/>
            <person name="Singh A."/>
            <person name="Wilkins M.J."/>
            <person name="Karaoz U."/>
            <person name="Brodie E.L."/>
            <person name="Williams K.H."/>
            <person name="Hubbard S.S."/>
            <person name="Banfield J.F."/>
        </authorList>
    </citation>
    <scope>NUCLEOTIDE SEQUENCE [LARGE SCALE GENOMIC DNA]</scope>
</reference>
<dbReference type="Proteomes" id="UP000179051">
    <property type="component" value="Unassembled WGS sequence"/>
</dbReference>
<evidence type="ECO:0000313" key="2">
    <source>
        <dbReference type="Proteomes" id="UP000179051"/>
    </source>
</evidence>
<proteinExistence type="predicted"/>
<name>A0A1F5K3N1_9BACT</name>
<protein>
    <submittedName>
        <fullName evidence="1">Uncharacterized protein</fullName>
    </submittedName>
</protein>